<accession>A0A1H3KRF4</accession>
<keyword evidence="1" id="KW-0812">Transmembrane</keyword>
<evidence type="ECO:0000256" key="1">
    <source>
        <dbReference type="SAM" id="Phobius"/>
    </source>
</evidence>
<dbReference type="RefSeq" id="WP_074718239.1">
    <property type="nucleotide sequence ID" value="NZ_FNPG01000021.1"/>
</dbReference>
<dbReference type="eggNOG" id="COG0577">
    <property type="taxonomic scope" value="Bacteria"/>
</dbReference>
<evidence type="ECO:0000313" key="2">
    <source>
        <dbReference type="EMBL" id="SDY54742.1"/>
    </source>
</evidence>
<name>A0A1H3KRF4_9FIRM</name>
<feature type="transmembrane region" description="Helical" evidence="1">
    <location>
        <begin position="321"/>
        <end position="339"/>
    </location>
</feature>
<dbReference type="Proteomes" id="UP000183918">
    <property type="component" value="Unassembled WGS sequence"/>
</dbReference>
<feature type="transmembrane region" description="Helical" evidence="1">
    <location>
        <begin position="366"/>
        <end position="388"/>
    </location>
</feature>
<sequence>MKLISGFKILNKHKVQVFLMIILSGLLFSLFGSVLNSNQRQEKAKKEFDKTYGTVKLYKTGENLSAVDLDNYTDKSGKKGLENMCQFKQKLCQEKEFKFTTIGTQMLNIYNKKIPKKFLYSYNSENPDATTVSSCITKHDKNTIYSVKSLQITDKFFEIFNISIAEGHRFSKDDFIDNDKNTIPVILGNDYKKYFKIGNTFDAEYMGTKRHYIVIGFLRDKSFFYDSSSCEMSSCNTYMIIPAITPATKTYFAKEIALDHTNGIISSKIGAKKTANIFEKHKKETGLTNYQIYVATDNKDDENILETYSSMTKEVTNQFKIILAALTLLAFTINVSVFLNMLRENDANFCIERLCGARQVDIDFEAFVPVFVVLLNGNLLGFLILITFNELTISYLYVQILIGFILIATCTIVHFYMKKLHLHHYIGGKE</sequence>
<proteinExistence type="predicted"/>
<dbReference type="EMBL" id="FNPG01000021">
    <property type="protein sequence ID" value="SDY54742.1"/>
    <property type="molecule type" value="Genomic_DNA"/>
</dbReference>
<evidence type="ECO:0000313" key="3">
    <source>
        <dbReference type="Proteomes" id="UP000183918"/>
    </source>
</evidence>
<dbReference type="AlphaFoldDB" id="A0A1H3KRF4"/>
<gene>
    <name evidence="2" type="ORF">SAMN02910414_01810</name>
</gene>
<keyword evidence="3" id="KW-1185">Reference proteome</keyword>
<feature type="transmembrane region" description="Helical" evidence="1">
    <location>
        <begin position="15"/>
        <end position="35"/>
    </location>
</feature>
<evidence type="ECO:0008006" key="4">
    <source>
        <dbReference type="Google" id="ProtNLM"/>
    </source>
</evidence>
<reference evidence="2 3" key="1">
    <citation type="submission" date="2016-10" db="EMBL/GenBank/DDBJ databases">
        <authorList>
            <person name="de Groot N.N."/>
        </authorList>
    </citation>
    <scope>NUCLEOTIDE SEQUENCE [LARGE SCALE GENOMIC DNA]</scope>
    <source>
        <strain evidence="2 3">DSM 14045</strain>
    </source>
</reference>
<keyword evidence="1" id="KW-1133">Transmembrane helix</keyword>
<protein>
    <recommendedName>
        <fullName evidence="4">MacB-like core domain-containing protein</fullName>
    </recommendedName>
</protein>
<feature type="transmembrane region" description="Helical" evidence="1">
    <location>
        <begin position="395"/>
        <end position="417"/>
    </location>
</feature>
<keyword evidence="1" id="KW-0472">Membrane</keyword>
<organism evidence="2 3">
    <name type="scientific">Lachnobacterium bovis DSM 14045</name>
    <dbReference type="NCBI Taxonomy" id="1122142"/>
    <lineage>
        <taxon>Bacteria</taxon>
        <taxon>Bacillati</taxon>
        <taxon>Bacillota</taxon>
        <taxon>Clostridia</taxon>
        <taxon>Lachnospirales</taxon>
        <taxon>Lachnospiraceae</taxon>
        <taxon>Lachnobacterium</taxon>
    </lineage>
</organism>
<dbReference type="STRING" id="1122142.SAMN02910414_01810"/>
<dbReference type="OrthoDB" id="2034769at2"/>